<reference evidence="3 4" key="1">
    <citation type="submission" date="2017-05" db="EMBL/GenBank/DDBJ databases">
        <authorList>
            <person name="Varghese N."/>
            <person name="Submissions S."/>
        </authorList>
    </citation>
    <scope>NUCLEOTIDE SEQUENCE [LARGE SCALE GENOMIC DNA]</scope>
    <source>
        <strain evidence="3 4">DSM 25457</strain>
    </source>
</reference>
<feature type="transmembrane region" description="Helical" evidence="1">
    <location>
        <begin position="89"/>
        <end position="106"/>
    </location>
</feature>
<protein>
    <submittedName>
        <fullName evidence="3">PAP2 superfamily protein</fullName>
    </submittedName>
</protein>
<dbReference type="EMBL" id="FXUG01000012">
    <property type="protein sequence ID" value="SMP69660.1"/>
    <property type="molecule type" value="Genomic_DNA"/>
</dbReference>
<proteinExistence type="predicted"/>
<accession>A0ABY1QG22</accession>
<feature type="domain" description="Phosphatidic acid phosphatase type 2/haloperoxidase" evidence="2">
    <location>
        <begin position="101"/>
        <end position="203"/>
    </location>
</feature>
<dbReference type="Proteomes" id="UP001158067">
    <property type="component" value="Unassembled WGS sequence"/>
</dbReference>
<keyword evidence="1" id="KW-0472">Membrane</keyword>
<comment type="caution">
    <text evidence="3">The sequence shown here is derived from an EMBL/GenBank/DDBJ whole genome shotgun (WGS) entry which is preliminary data.</text>
</comment>
<keyword evidence="4" id="KW-1185">Reference proteome</keyword>
<dbReference type="Gene3D" id="1.20.144.10">
    <property type="entry name" value="Phosphatidic acid phosphatase type 2/haloperoxidase"/>
    <property type="match status" value="1"/>
</dbReference>
<dbReference type="InterPro" id="IPR036938">
    <property type="entry name" value="PAP2/HPO_sf"/>
</dbReference>
<dbReference type="PROSITE" id="PS51257">
    <property type="entry name" value="PROKAR_LIPOPROTEIN"/>
    <property type="match status" value="1"/>
</dbReference>
<keyword evidence="1" id="KW-1133">Transmembrane helix</keyword>
<feature type="transmembrane region" description="Helical" evidence="1">
    <location>
        <begin position="154"/>
        <end position="174"/>
    </location>
</feature>
<evidence type="ECO:0000313" key="3">
    <source>
        <dbReference type="EMBL" id="SMP69660.1"/>
    </source>
</evidence>
<gene>
    <name evidence="3" type="ORF">SAMN06265222_11278</name>
</gene>
<name>A0ABY1QG22_9BACT</name>
<dbReference type="Pfam" id="PF01569">
    <property type="entry name" value="PAP2"/>
    <property type="match status" value="1"/>
</dbReference>
<evidence type="ECO:0000259" key="2">
    <source>
        <dbReference type="Pfam" id="PF01569"/>
    </source>
</evidence>
<feature type="transmembrane region" description="Helical" evidence="1">
    <location>
        <begin position="64"/>
        <end position="82"/>
    </location>
</feature>
<dbReference type="SUPFAM" id="SSF48317">
    <property type="entry name" value="Acid phosphatase/Vanadium-dependent haloperoxidase"/>
    <property type="match status" value="1"/>
</dbReference>
<evidence type="ECO:0000256" key="1">
    <source>
        <dbReference type="SAM" id="Phobius"/>
    </source>
</evidence>
<feature type="transmembrane region" description="Helical" evidence="1">
    <location>
        <begin position="126"/>
        <end position="147"/>
    </location>
</feature>
<organism evidence="3 4">
    <name type="scientific">Neorhodopirellula lusitana</name>
    <dbReference type="NCBI Taxonomy" id="445327"/>
    <lineage>
        <taxon>Bacteria</taxon>
        <taxon>Pseudomonadati</taxon>
        <taxon>Planctomycetota</taxon>
        <taxon>Planctomycetia</taxon>
        <taxon>Pirellulales</taxon>
        <taxon>Pirellulaceae</taxon>
        <taxon>Neorhodopirellula</taxon>
    </lineage>
</organism>
<feature type="transmembrane region" description="Helical" evidence="1">
    <location>
        <begin position="180"/>
        <end position="200"/>
    </location>
</feature>
<evidence type="ECO:0000313" key="4">
    <source>
        <dbReference type="Proteomes" id="UP001158067"/>
    </source>
</evidence>
<dbReference type="RefSeq" id="WP_283434214.1">
    <property type="nucleotide sequence ID" value="NZ_FXUG01000012.1"/>
</dbReference>
<dbReference type="InterPro" id="IPR000326">
    <property type="entry name" value="PAP2/HPO"/>
</dbReference>
<keyword evidence="1" id="KW-0812">Transmembrane</keyword>
<sequence>MLRPSPRVFCAAICLVAGIGLGIACVVTQGPLPGDIAITKTLQSLLGPEPSWAAPVTRTAKHPFVWVVLTLGCGLAYIRGGWRAPAATLIAFAVVKGLDAVMRASFHAPKPIADWVAIASPSDSSGFPSTFGLVYAAIFGGVLFAYAKPDWKSTIIAVAAAIMIVIGSVSRIVLGGHWTSQLAASILIAFAIVMITYRLLETKRETTAPPEND</sequence>